<proteinExistence type="predicted"/>
<keyword evidence="4" id="KW-1133">Transmembrane helix</keyword>
<protein>
    <submittedName>
        <fullName evidence="6">Methyl-accepting chemotaxis protein</fullName>
    </submittedName>
</protein>
<dbReference type="Pfam" id="PF00015">
    <property type="entry name" value="MCPsignal"/>
    <property type="match status" value="1"/>
</dbReference>
<feature type="transmembrane region" description="Helical" evidence="4">
    <location>
        <begin position="114"/>
        <end position="132"/>
    </location>
</feature>
<dbReference type="PANTHER" id="PTHR32089:SF112">
    <property type="entry name" value="LYSOZYME-LIKE PROTEIN-RELATED"/>
    <property type="match status" value="1"/>
</dbReference>
<evidence type="ECO:0000256" key="1">
    <source>
        <dbReference type="ARBA" id="ARBA00023224"/>
    </source>
</evidence>
<dbReference type="SMART" id="SM00283">
    <property type="entry name" value="MA"/>
    <property type="match status" value="1"/>
</dbReference>
<keyword evidence="1 2" id="KW-0807">Transducer</keyword>
<evidence type="ECO:0000313" key="6">
    <source>
        <dbReference type="EMBL" id="MDQ0229884.1"/>
    </source>
</evidence>
<feature type="transmembrane region" description="Helical" evidence="4">
    <location>
        <begin position="42"/>
        <end position="60"/>
    </location>
</feature>
<dbReference type="InterPro" id="IPR004089">
    <property type="entry name" value="MCPsignal_dom"/>
</dbReference>
<dbReference type="PANTHER" id="PTHR32089">
    <property type="entry name" value="METHYL-ACCEPTING CHEMOTAXIS PROTEIN MCPB"/>
    <property type="match status" value="1"/>
</dbReference>
<dbReference type="SUPFAM" id="SSF58104">
    <property type="entry name" value="Methyl-accepting chemotaxis protein (MCP) signaling domain"/>
    <property type="match status" value="1"/>
</dbReference>
<feature type="domain" description="Methyl-accepting transducer" evidence="5">
    <location>
        <begin position="218"/>
        <end position="458"/>
    </location>
</feature>
<evidence type="ECO:0000256" key="4">
    <source>
        <dbReference type="SAM" id="Phobius"/>
    </source>
</evidence>
<feature type="coiled-coil region" evidence="3">
    <location>
        <begin position="160"/>
        <end position="208"/>
    </location>
</feature>
<reference evidence="6 7" key="1">
    <citation type="submission" date="2023-07" db="EMBL/GenBank/DDBJ databases">
        <title>Genomic Encyclopedia of Type Strains, Phase IV (KMG-IV): sequencing the most valuable type-strain genomes for metagenomic binning, comparative biology and taxonomic classification.</title>
        <authorList>
            <person name="Goeker M."/>
        </authorList>
    </citation>
    <scope>NUCLEOTIDE SEQUENCE [LARGE SCALE GENOMIC DNA]</scope>
    <source>
        <strain evidence="6 7">DSM 29005</strain>
    </source>
</reference>
<evidence type="ECO:0000256" key="3">
    <source>
        <dbReference type="SAM" id="Coils"/>
    </source>
</evidence>
<feature type="transmembrane region" description="Helical" evidence="4">
    <location>
        <begin position="17"/>
        <end position="36"/>
    </location>
</feature>
<evidence type="ECO:0000256" key="2">
    <source>
        <dbReference type="PROSITE-ProRule" id="PRU00284"/>
    </source>
</evidence>
<keyword evidence="3" id="KW-0175">Coiled coil</keyword>
<sequence length="490" mass="54538">MNTIEQMKWTDARKKNTLMLLTMVFSLGSGLLLSIFKGDVQASTFYGLDIFLLLFFYGLLQVKLDKIKPLPYINLTIVAVSNILFVVTSGHSIAITFITFYLAIYAAIHLNRIVFLYGYILGFIVLITNNLVGEESFIDIQFSYSILVYFLIGVTFIYVIRLSEKQTDRLEELLKSSDEEAFKKEQQKLALEANVTKLIDNMESVNKELQLNIGQQHEMAASINEIAIGSQSQSNQISDIAQHTNDTKINIENIHQQSNELYNESTEASKLTNAGKHTIQTLQQNIHQLEEIIVQVNKTFNILNERISETNSFAGTIKQITEQTNLLALNASIEAARAGEAGKGFAVVAEEIRKLAVLTGQATANISSNLTELNKSNHEAIEKLESSSEMIHNSVSSTNEVTGYFEQIYATLHKLEDSLKDFTNLAEQVKGQSGEVESSTNDLAAIIAQASSSIQEMSTTVETLTASNQQTTQIMDTLVTDAIKIKDEFK</sequence>
<dbReference type="Proteomes" id="UP001234495">
    <property type="component" value="Unassembled WGS sequence"/>
</dbReference>
<keyword evidence="7" id="KW-1185">Reference proteome</keyword>
<comment type="caution">
    <text evidence="6">The sequence shown here is derived from an EMBL/GenBank/DDBJ whole genome shotgun (WGS) entry which is preliminary data.</text>
</comment>
<evidence type="ECO:0000313" key="7">
    <source>
        <dbReference type="Proteomes" id="UP001234495"/>
    </source>
</evidence>
<dbReference type="EMBL" id="JAUSUD010000003">
    <property type="protein sequence ID" value="MDQ0229884.1"/>
    <property type="molecule type" value="Genomic_DNA"/>
</dbReference>
<feature type="transmembrane region" description="Helical" evidence="4">
    <location>
        <begin position="72"/>
        <end position="102"/>
    </location>
</feature>
<gene>
    <name evidence="6" type="ORF">J2S19_001136</name>
</gene>
<name>A0ABT9ZC95_9BACI</name>
<organism evidence="6 7">
    <name type="scientific">Metabacillus malikii</name>
    <dbReference type="NCBI Taxonomy" id="1504265"/>
    <lineage>
        <taxon>Bacteria</taxon>
        <taxon>Bacillati</taxon>
        <taxon>Bacillota</taxon>
        <taxon>Bacilli</taxon>
        <taxon>Bacillales</taxon>
        <taxon>Bacillaceae</taxon>
        <taxon>Metabacillus</taxon>
    </lineage>
</organism>
<keyword evidence="4" id="KW-0472">Membrane</keyword>
<dbReference type="Gene3D" id="1.10.287.950">
    <property type="entry name" value="Methyl-accepting chemotaxis protein"/>
    <property type="match status" value="1"/>
</dbReference>
<accession>A0ABT9ZC95</accession>
<evidence type="ECO:0000259" key="5">
    <source>
        <dbReference type="PROSITE" id="PS50111"/>
    </source>
</evidence>
<feature type="transmembrane region" description="Helical" evidence="4">
    <location>
        <begin position="144"/>
        <end position="160"/>
    </location>
</feature>
<dbReference type="RefSeq" id="WP_307338298.1">
    <property type="nucleotide sequence ID" value="NZ_JAUSUD010000003.1"/>
</dbReference>
<keyword evidence="4" id="KW-0812">Transmembrane</keyword>
<dbReference type="PROSITE" id="PS50111">
    <property type="entry name" value="CHEMOTAXIS_TRANSDUC_2"/>
    <property type="match status" value="1"/>
</dbReference>